<evidence type="ECO:0000313" key="3">
    <source>
        <dbReference type="RefSeq" id="XP_034257857.1"/>
    </source>
</evidence>
<organism evidence="1 2">
    <name type="scientific">Pantherophis guttatus</name>
    <name type="common">Corn snake</name>
    <name type="synonym">Elaphe guttata</name>
    <dbReference type="NCBI Taxonomy" id="94885"/>
    <lineage>
        <taxon>Eukaryota</taxon>
        <taxon>Metazoa</taxon>
        <taxon>Chordata</taxon>
        <taxon>Craniata</taxon>
        <taxon>Vertebrata</taxon>
        <taxon>Euteleostomi</taxon>
        <taxon>Lepidosauria</taxon>
        <taxon>Squamata</taxon>
        <taxon>Bifurcata</taxon>
        <taxon>Unidentata</taxon>
        <taxon>Episquamata</taxon>
        <taxon>Toxicofera</taxon>
        <taxon>Serpentes</taxon>
        <taxon>Colubroidea</taxon>
        <taxon>Colubridae</taxon>
        <taxon>Colubrinae</taxon>
        <taxon>Pantherophis</taxon>
    </lineage>
</organism>
<dbReference type="RefSeq" id="XP_034257856.1">
    <property type="nucleotide sequence ID" value="XM_034401965.1"/>
</dbReference>
<dbReference type="RefSeq" id="XP_034257857.1">
    <property type="nucleotide sequence ID" value="XM_034401966.1"/>
</dbReference>
<dbReference type="KEGG" id="pgut:117654965"/>
<gene>
    <name evidence="2 3" type="primary">LOC117654965</name>
</gene>
<dbReference type="PANTHER" id="PTHR33066:SF2">
    <property type="entry name" value="FILAGGRIN-2-LIKE"/>
    <property type="match status" value="1"/>
</dbReference>
<sequence>MERFSRPKVDLFASPDNAHLDRFKVCSSGSREYWRASQPLAGRAALRLPNAAPPTEGGKEDSCRVGRGDPGHSTLALTALVCRLGGTFSGQTLEDTAGQSFPHPGVIGPPGSSVAPIDRLAFERRALSRDNYPSEVIDTIQASWRASTNRIYDATWRAFCSWCNKSGLDPTQVAALFSVFSCRGLDSLARHKNIRRFLKGAVNLRPPVVHRFPTWDLVKVLQTLMEDPFEPLRDTPLRYLSFKVSFLVAITSARRISELASLSVRPGLCVFHTNRVVLCLDPSFLPKVNSWFHRAQELVLPNFCPNPVHALEPKWHTLDVRRALRIYIKRTSSFRKMESFFVSFQLASLGPRSSFDPGPLDLGVYCQIL</sequence>
<accession>A0A6P9AQA8</accession>
<dbReference type="GeneID" id="117654965"/>
<dbReference type="SUPFAM" id="SSF47823">
    <property type="entry name" value="lambda integrase-like, N-terminal domain"/>
    <property type="match status" value="1"/>
</dbReference>
<evidence type="ECO:0000313" key="2">
    <source>
        <dbReference type="RefSeq" id="XP_034257856.1"/>
    </source>
</evidence>
<reference evidence="2 3" key="1">
    <citation type="submission" date="2025-04" db="UniProtKB">
        <authorList>
            <consortium name="RefSeq"/>
        </authorList>
    </citation>
    <scope>IDENTIFICATION</scope>
    <source>
        <tissue evidence="2 3">Blood</tissue>
    </source>
</reference>
<keyword evidence="1" id="KW-1185">Reference proteome</keyword>
<evidence type="ECO:0000313" key="1">
    <source>
        <dbReference type="Proteomes" id="UP001652622"/>
    </source>
</evidence>
<dbReference type="AlphaFoldDB" id="A0A6P9AQA8"/>
<protein>
    <submittedName>
        <fullName evidence="2 3">Uncharacterized protein LOC117654965</fullName>
    </submittedName>
</protein>
<dbReference type="Proteomes" id="UP001652622">
    <property type="component" value="Unplaced"/>
</dbReference>
<proteinExistence type="predicted"/>
<name>A0A6P9AQA8_PANGU</name>
<dbReference type="PANTHER" id="PTHR33066">
    <property type="entry name" value="INTEGRASE_SAM-LIKE_N DOMAIN-CONTAINING PROTEIN"/>
    <property type="match status" value="1"/>
</dbReference>